<dbReference type="InterPro" id="IPR008984">
    <property type="entry name" value="SMAD_FHA_dom_sf"/>
</dbReference>
<feature type="domain" description="FHA" evidence="4">
    <location>
        <begin position="41"/>
        <end position="102"/>
    </location>
</feature>
<dbReference type="RefSeq" id="WP_146505404.1">
    <property type="nucleotide sequence ID" value="NZ_SJPG01000001.1"/>
</dbReference>
<evidence type="ECO:0000313" key="5">
    <source>
        <dbReference type="EMBL" id="TWT63652.1"/>
    </source>
</evidence>
<feature type="region of interest" description="Disordered" evidence="2">
    <location>
        <begin position="1144"/>
        <end position="1167"/>
    </location>
</feature>
<keyword evidence="3" id="KW-0812">Transmembrane</keyword>
<dbReference type="InterPro" id="IPR000253">
    <property type="entry name" value="FHA_dom"/>
</dbReference>
<feature type="transmembrane region" description="Helical" evidence="3">
    <location>
        <begin position="1083"/>
        <end position="1105"/>
    </location>
</feature>
<keyword evidence="6" id="KW-1185">Reference proteome</keyword>
<dbReference type="OrthoDB" id="207289at2"/>
<evidence type="ECO:0000256" key="1">
    <source>
        <dbReference type="SAM" id="Coils"/>
    </source>
</evidence>
<keyword evidence="1" id="KW-0175">Coiled coil</keyword>
<dbReference type="PANTHER" id="PTHR45615">
    <property type="entry name" value="MYOSIN HEAVY CHAIN, NON-MUSCLE"/>
    <property type="match status" value="1"/>
</dbReference>
<comment type="caution">
    <text evidence="5">The sequence shown here is derived from an EMBL/GenBank/DDBJ whole genome shotgun (WGS) entry which is preliminary data.</text>
</comment>
<dbReference type="Gene3D" id="2.60.200.20">
    <property type="match status" value="1"/>
</dbReference>
<feature type="region of interest" description="Disordered" evidence="2">
    <location>
        <begin position="826"/>
        <end position="893"/>
    </location>
</feature>
<organism evidence="5 6">
    <name type="scientific">Rubinisphaera italica</name>
    <dbReference type="NCBI Taxonomy" id="2527969"/>
    <lineage>
        <taxon>Bacteria</taxon>
        <taxon>Pseudomonadati</taxon>
        <taxon>Planctomycetota</taxon>
        <taxon>Planctomycetia</taxon>
        <taxon>Planctomycetales</taxon>
        <taxon>Planctomycetaceae</taxon>
        <taxon>Rubinisphaera</taxon>
    </lineage>
</organism>
<name>A0A5C5XPE4_9PLAN</name>
<proteinExistence type="predicted"/>
<keyword evidence="3" id="KW-0472">Membrane</keyword>
<feature type="coiled-coil region" evidence="1">
    <location>
        <begin position="536"/>
        <end position="755"/>
    </location>
</feature>
<dbReference type="SUPFAM" id="SSF49879">
    <property type="entry name" value="SMAD/FHA domain"/>
    <property type="match status" value="1"/>
</dbReference>
<sequence length="1167" mass="133214">MPMQDDMKTQDKQSVVNSLTYLLEPVRNNAVDPIELTVGEYRIGTSKSCEICLEAVGIASEHCRIVCDHGFISLQSDDVRTWLNDGLVKKARINVGDRLTIGPISFLFRTRVGQPSTEKLSEDEENQSIRLARKLPEAIQAGRIDRSAERLVNPVLNSTDEKSSLRAVEELHQSLHSAQRKFESQREALSYQPNRLPELPKTEFISMQKHSEHSAAATEVAAQPSITQSRMDNLSEREQTIEIRKEQILRLTKKMSQRRVADEAALEKARQELEARHLELNTRAHELDQWEQAIENNKRLEQREDKERITELNSTIDQLQDQAEQLGKVRRLEQEAHAIQLAKREAEQSRLAEYERRIQEADEQLRNQTQQIELESAKNQSQAELIENQSEEIESLQLENSRLQELESSANQDIQKYEQQIARQLEQMQEVNALVEELQSQQDIAELTALEGQKVKEELQQVQQQLAEESQSHQKTQEQLQDSLDHLASTEALSQQMTEELTESLKQQEELLSLNIELQASDEESQAKWTETSEELQRQLAEIDSSSERNEELTQTIQKLEHQRETLQAESDLARQKANALEEQLQEMTSQLEQKQETSEAVREEAEALKAMISEFEQSRENYQAETDELLAECENLREQYTSLHAEHLGLQEEVQDLQARLKSSEGSSELNEELEAEMQALRSDIAELERTSSDQQDLLESTSEELEHLRNKQEQYDQMRAELDQEWDKLSQERDRLLEVRQNLEHERDAFRQSRFDLDQLRQEVAEQQIDSLNSKSQDSVIDELHRNENEEVPEPESFTPSADVTSEEILPEQVEEIQSELNEVANASNEEPQLESEADKLKIDNFIGESDKEDDSESTVQEIDFAESVKNALATPSMPHGDSEDNSSDVRKRIAEMFGLIDDAAVSSDAQTKFSESIEEDDLPEEEAAEEIHLEDEDEVEESLSTEEPEGISTNTKSQETVDAIDDIEDADSVAAYMERLFARTSGKQQYENPKPIEKPVVKTASAPKSIDSEVIDSSTEEASINIYPDKSITPQKSKGPIAKIDRDAVMREIASLRDVANQTARSALITHKWKHLKLKVYLNSTLTGIAALGTIFLLAAPLWHGDQFLMYAGAMGAVTIISGYSLLQNYVTFKRMKTPIERQKNSEADLEQQESDQPSEELEF</sequence>
<evidence type="ECO:0000256" key="3">
    <source>
        <dbReference type="SAM" id="Phobius"/>
    </source>
</evidence>
<dbReference type="Pfam" id="PF00498">
    <property type="entry name" value="FHA"/>
    <property type="match status" value="1"/>
</dbReference>
<keyword evidence="3" id="KW-1133">Transmembrane helix</keyword>
<feature type="transmembrane region" description="Helical" evidence="3">
    <location>
        <begin position="1111"/>
        <end position="1130"/>
    </location>
</feature>
<dbReference type="PANTHER" id="PTHR45615:SF80">
    <property type="entry name" value="GRIP DOMAIN-CONTAINING PROTEIN"/>
    <property type="match status" value="1"/>
</dbReference>
<gene>
    <name evidence="5" type="primary">smc_3</name>
    <name evidence="5" type="ORF">Pan54_44070</name>
</gene>
<feature type="compositionally biased region" description="Polar residues" evidence="2">
    <location>
        <begin position="954"/>
        <end position="963"/>
    </location>
</feature>
<dbReference type="EMBL" id="SJPG01000001">
    <property type="protein sequence ID" value="TWT63652.1"/>
    <property type="molecule type" value="Genomic_DNA"/>
</dbReference>
<dbReference type="AlphaFoldDB" id="A0A5C5XPE4"/>
<evidence type="ECO:0000313" key="6">
    <source>
        <dbReference type="Proteomes" id="UP000316095"/>
    </source>
</evidence>
<feature type="region of interest" description="Disordered" evidence="2">
    <location>
        <begin position="787"/>
        <end position="809"/>
    </location>
</feature>
<feature type="compositionally biased region" description="Acidic residues" evidence="2">
    <location>
        <begin position="1151"/>
        <end position="1167"/>
    </location>
</feature>
<feature type="compositionally biased region" description="Acidic residues" evidence="2">
    <location>
        <begin position="919"/>
        <end position="952"/>
    </location>
</feature>
<dbReference type="CDD" id="cd00060">
    <property type="entry name" value="FHA"/>
    <property type="match status" value="1"/>
</dbReference>
<feature type="region of interest" description="Disordered" evidence="2">
    <location>
        <begin position="910"/>
        <end position="966"/>
    </location>
</feature>
<evidence type="ECO:0000256" key="2">
    <source>
        <dbReference type="SAM" id="MobiDB-lite"/>
    </source>
</evidence>
<reference evidence="5 6" key="1">
    <citation type="submission" date="2019-02" db="EMBL/GenBank/DDBJ databases">
        <title>Deep-cultivation of Planctomycetes and their phenomic and genomic characterization uncovers novel biology.</title>
        <authorList>
            <person name="Wiegand S."/>
            <person name="Jogler M."/>
            <person name="Boedeker C."/>
            <person name="Pinto D."/>
            <person name="Vollmers J."/>
            <person name="Rivas-Marin E."/>
            <person name="Kohn T."/>
            <person name="Peeters S.H."/>
            <person name="Heuer A."/>
            <person name="Rast P."/>
            <person name="Oberbeckmann S."/>
            <person name="Bunk B."/>
            <person name="Jeske O."/>
            <person name="Meyerdierks A."/>
            <person name="Storesund J.E."/>
            <person name="Kallscheuer N."/>
            <person name="Luecker S."/>
            <person name="Lage O.M."/>
            <person name="Pohl T."/>
            <person name="Merkel B.J."/>
            <person name="Hornburger P."/>
            <person name="Mueller R.-W."/>
            <person name="Bruemmer F."/>
            <person name="Labrenz M."/>
            <person name="Spormann A.M."/>
            <person name="Op Den Camp H."/>
            <person name="Overmann J."/>
            <person name="Amann R."/>
            <person name="Jetten M.S.M."/>
            <person name="Mascher T."/>
            <person name="Medema M.H."/>
            <person name="Devos D.P."/>
            <person name="Kaster A.-K."/>
            <person name="Ovreas L."/>
            <person name="Rohde M."/>
            <person name="Galperin M.Y."/>
            <person name="Jogler C."/>
        </authorList>
    </citation>
    <scope>NUCLEOTIDE SEQUENCE [LARGE SCALE GENOMIC DNA]</scope>
    <source>
        <strain evidence="5 6">Pan54</strain>
    </source>
</reference>
<feature type="coiled-coil region" evidence="1">
    <location>
        <begin position="261"/>
        <end position="479"/>
    </location>
</feature>
<dbReference type="Proteomes" id="UP000316095">
    <property type="component" value="Unassembled WGS sequence"/>
</dbReference>
<evidence type="ECO:0000259" key="4">
    <source>
        <dbReference type="Pfam" id="PF00498"/>
    </source>
</evidence>
<accession>A0A5C5XPE4</accession>
<protein>
    <submittedName>
        <fullName evidence="5">Chromosome partition protein Smc</fullName>
    </submittedName>
</protein>